<sequence length="425" mass="49815">MISKFEFKLSKSENMYKGIFYQETHHSGIEFLDDYNINNLLTENHEQLIQICKCNSIPSSTELKTLYNYCIQSSVDDIGINLFLFNLAFNNDIESPSVNLAIYTLMKTCQVPSFDVNQFLNSESIDCLINHILSNSQLTKYAYIFLINLLYETDKRFFLRKSTFFNLFEPGKHDQNLDDLIFAFFSDFTEIDQEIFDKMSSYISKNTFSSQDIHKNYRYLLMVLSLAEKNIKFESIDALIIKNIKCDENFMIEIILCLIKYSENPQNYFTYMISNFKNKFDVHSIIKETIQNFNFCWNSFNCEQKKMISNIISSTISKMPYSLRFHCVIFICNVKDWIIFNSIIFFEEIFGLITEKDISLNCLEAIYSFLTSDTQNEGLYLQIINLLVTYSDDLYQIAYSAEEPQNIAAQLLMNVISDIVNEENT</sequence>
<gene>
    <name evidence="1" type="ORF">M9Y10_009298</name>
</gene>
<reference evidence="1 2" key="1">
    <citation type="submission" date="2024-04" db="EMBL/GenBank/DDBJ databases">
        <title>Tritrichomonas musculus Genome.</title>
        <authorList>
            <person name="Alves-Ferreira E."/>
            <person name="Grigg M."/>
            <person name="Lorenzi H."/>
            <person name="Galac M."/>
        </authorList>
    </citation>
    <scope>NUCLEOTIDE SEQUENCE [LARGE SCALE GENOMIC DNA]</scope>
    <source>
        <strain evidence="1 2">EAF2021</strain>
    </source>
</reference>
<dbReference type="EMBL" id="JAPFFF010000015">
    <property type="protein sequence ID" value="KAK8866337.1"/>
    <property type="molecule type" value="Genomic_DNA"/>
</dbReference>
<accession>A0ABR2IP58</accession>
<protein>
    <submittedName>
        <fullName evidence="1">Uncharacterized protein</fullName>
    </submittedName>
</protein>
<dbReference type="Proteomes" id="UP001470230">
    <property type="component" value="Unassembled WGS sequence"/>
</dbReference>
<proteinExistence type="predicted"/>
<evidence type="ECO:0000313" key="1">
    <source>
        <dbReference type="EMBL" id="KAK8866337.1"/>
    </source>
</evidence>
<organism evidence="1 2">
    <name type="scientific">Tritrichomonas musculus</name>
    <dbReference type="NCBI Taxonomy" id="1915356"/>
    <lineage>
        <taxon>Eukaryota</taxon>
        <taxon>Metamonada</taxon>
        <taxon>Parabasalia</taxon>
        <taxon>Tritrichomonadida</taxon>
        <taxon>Tritrichomonadidae</taxon>
        <taxon>Tritrichomonas</taxon>
    </lineage>
</organism>
<keyword evidence="2" id="KW-1185">Reference proteome</keyword>
<evidence type="ECO:0000313" key="2">
    <source>
        <dbReference type="Proteomes" id="UP001470230"/>
    </source>
</evidence>
<name>A0ABR2IP58_9EUKA</name>
<comment type="caution">
    <text evidence="1">The sequence shown here is derived from an EMBL/GenBank/DDBJ whole genome shotgun (WGS) entry which is preliminary data.</text>
</comment>